<keyword evidence="3" id="KW-0677">Repeat</keyword>
<dbReference type="SUPFAM" id="SSF103506">
    <property type="entry name" value="Mitochondrial carrier"/>
    <property type="match status" value="1"/>
</dbReference>
<evidence type="ECO:0000256" key="2">
    <source>
        <dbReference type="ARBA" id="ARBA00022692"/>
    </source>
</evidence>
<dbReference type="GO" id="GO:0031966">
    <property type="term" value="C:mitochondrial membrane"/>
    <property type="evidence" value="ECO:0007669"/>
    <property type="project" value="UniProtKB-SubCell"/>
</dbReference>
<dbReference type="FunCoup" id="A0A3N4MAP1">
    <property type="interactions" value="18"/>
</dbReference>
<organism evidence="8 9">
    <name type="scientific">Terfezia boudieri ATCC MYA-4762</name>
    <dbReference type="NCBI Taxonomy" id="1051890"/>
    <lineage>
        <taxon>Eukaryota</taxon>
        <taxon>Fungi</taxon>
        <taxon>Dikarya</taxon>
        <taxon>Ascomycota</taxon>
        <taxon>Pezizomycotina</taxon>
        <taxon>Pezizomycetes</taxon>
        <taxon>Pezizales</taxon>
        <taxon>Pezizaceae</taxon>
        <taxon>Terfezia</taxon>
    </lineage>
</organism>
<dbReference type="AlphaFoldDB" id="A0A3N4MAP1"/>
<keyword evidence="4" id="KW-0999">Mitochondrion inner membrane</keyword>
<evidence type="ECO:0000313" key="9">
    <source>
        <dbReference type="Proteomes" id="UP000267821"/>
    </source>
</evidence>
<proteinExistence type="predicted"/>
<keyword evidence="5" id="KW-1133">Transmembrane helix</keyword>
<dbReference type="OrthoDB" id="77989at2759"/>
<feature type="region of interest" description="Disordered" evidence="7">
    <location>
        <begin position="36"/>
        <end position="55"/>
    </location>
</feature>
<feature type="region of interest" description="Disordered" evidence="7">
    <location>
        <begin position="132"/>
        <end position="203"/>
    </location>
</feature>
<protein>
    <submittedName>
        <fullName evidence="8">Mitochondrial carrier</fullName>
    </submittedName>
</protein>
<dbReference type="Gene3D" id="1.50.40.10">
    <property type="entry name" value="Mitochondrial carrier domain"/>
    <property type="match status" value="1"/>
</dbReference>
<evidence type="ECO:0000313" key="8">
    <source>
        <dbReference type="EMBL" id="RPB26685.1"/>
    </source>
</evidence>
<evidence type="ECO:0000256" key="3">
    <source>
        <dbReference type="ARBA" id="ARBA00022737"/>
    </source>
</evidence>
<keyword evidence="6" id="KW-0472">Membrane</keyword>
<evidence type="ECO:0000256" key="6">
    <source>
        <dbReference type="ARBA" id="ARBA00023136"/>
    </source>
</evidence>
<dbReference type="EMBL" id="ML121533">
    <property type="protein sequence ID" value="RPB26685.1"/>
    <property type="molecule type" value="Genomic_DNA"/>
</dbReference>
<keyword evidence="9" id="KW-1185">Reference proteome</keyword>
<dbReference type="InParanoid" id="A0A3N4MAP1"/>
<sequence length="488" mass="52865">MSTSIGPNPLRPYYIPPANDYLLDSIQSSAKDTFSKISTSSSSSSSSSPSSSITSNATSIFTSTARDLLSDLDYSDYISDDTGGNLSPVELAKRMAMGIGKKYISQGVSQPFEVAITSLQVWYIPKKRSKRKQNGIFNGDGGRRGGRGGRGMEDDDAASVNSDSDEEPAYFSADISPPISPSLRATSSRPSRRVTDRTGYPITTPDVEEIRQPWELHLHKNSHVRDMIKALWSKEGVWGIWKGQNASFIHWMLTQTLESWTSSLLSAILSLPEPTLIADSASTLDSPNPLLSIGVAVAASAITALILSPLDIIKTRLMITPSSSTPRNILPQLRGLGRYTCPPPVLLPTLLHATIPTLILTSRPYLLTNKLGIDPAHSPGAYSSLHFVGTMAARFFRLPLETVLRRAQANAPTIEKPEGGPPEKTTIPVGRYAGVMGTMWLIVKEEEGEGGLGGVEGLFRGWRMEVWPEVGLMVLNFLGMGSGQEEGF</sequence>
<dbReference type="InterPro" id="IPR023395">
    <property type="entry name" value="MCP_dom_sf"/>
</dbReference>
<feature type="compositionally biased region" description="Acidic residues" evidence="7">
    <location>
        <begin position="153"/>
        <end position="168"/>
    </location>
</feature>
<evidence type="ECO:0000256" key="5">
    <source>
        <dbReference type="ARBA" id="ARBA00022989"/>
    </source>
</evidence>
<reference evidence="8 9" key="1">
    <citation type="journal article" date="2018" name="Nat. Ecol. Evol.">
        <title>Pezizomycetes genomes reveal the molecular basis of ectomycorrhizal truffle lifestyle.</title>
        <authorList>
            <person name="Murat C."/>
            <person name="Payen T."/>
            <person name="Noel B."/>
            <person name="Kuo A."/>
            <person name="Morin E."/>
            <person name="Chen J."/>
            <person name="Kohler A."/>
            <person name="Krizsan K."/>
            <person name="Balestrini R."/>
            <person name="Da Silva C."/>
            <person name="Montanini B."/>
            <person name="Hainaut M."/>
            <person name="Levati E."/>
            <person name="Barry K.W."/>
            <person name="Belfiori B."/>
            <person name="Cichocki N."/>
            <person name="Clum A."/>
            <person name="Dockter R.B."/>
            <person name="Fauchery L."/>
            <person name="Guy J."/>
            <person name="Iotti M."/>
            <person name="Le Tacon F."/>
            <person name="Lindquist E.A."/>
            <person name="Lipzen A."/>
            <person name="Malagnac F."/>
            <person name="Mello A."/>
            <person name="Molinier V."/>
            <person name="Miyauchi S."/>
            <person name="Poulain J."/>
            <person name="Riccioni C."/>
            <person name="Rubini A."/>
            <person name="Sitrit Y."/>
            <person name="Splivallo R."/>
            <person name="Traeger S."/>
            <person name="Wang M."/>
            <person name="Zifcakova L."/>
            <person name="Wipf D."/>
            <person name="Zambonelli A."/>
            <person name="Paolocci F."/>
            <person name="Nowrousian M."/>
            <person name="Ottonello S."/>
            <person name="Baldrian P."/>
            <person name="Spatafora J.W."/>
            <person name="Henrissat B."/>
            <person name="Nagy L.G."/>
            <person name="Aury J.M."/>
            <person name="Wincker P."/>
            <person name="Grigoriev I.V."/>
            <person name="Bonfante P."/>
            <person name="Martin F.M."/>
        </authorList>
    </citation>
    <scope>NUCLEOTIDE SEQUENCE [LARGE SCALE GENOMIC DNA]</scope>
    <source>
        <strain evidence="8 9">ATCC MYA-4762</strain>
    </source>
</reference>
<dbReference type="Proteomes" id="UP000267821">
    <property type="component" value="Unassembled WGS sequence"/>
</dbReference>
<evidence type="ECO:0000256" key="4">
    <source>
        <dbReference type="ARBA" id="ARBA00022792"/>
    </source>
</evidence>
<keyword evidence="2" id="KW-0812">Transmembrane</keyword>
<evidence type="ECO:0000256" key="7">
    <source>
        <dbReference type="SAM" id="MobiDB-lite"/>
    </source>
</evidence>
<accession>A0A3N4MAP1</accession>
<name>A0A3N4MAP1_9PEZI</name>
<comment type="subcellular location">
    <subcellularLocation>
        <location evidence="1">Mitochondrion membrane</location>
    </subcellularLocation>
</comment>
<gene>
    <name evidence="8" type="ORF">L211DRAFT_820433</name>
</gene>
<evidence type="ECO:0000256" key="1">
    <source>
        <dbReference type="ARBA" id="ARBA00004325"/>
    </source>
</evidence>
<dbReference type="PANTHER" id="PTHR24089">
    <property type="entry name" value="SOLUTE CARRIER FAMILY 25"/>
    <property type="match status" value="1"/>
</dbReference>
<dbReference type="STRING" id="1051890.A0A3N4MAP1"/>
<keyword evidence="4" id="KW-0496">Mitochondrion</keyword>